<feature type="repeat" description="RCC1" evidence="1">
    <location>
        <begin position="225"/>
        <end position="282"/>
    </location>
</feature>
<accession>A0A6H5H0U8</accession>
<feature type="transmembrane region" description="Helical" evidence="2">
    <location>
        <begin position="612"/>
        <end position="633"/>
    </location>
</feature>
<dbReference type="PRINTS" id="PR00633">
    <property type="entry name" value="RCCNDNSATION"/>
</dbReference>
<dbReference type="PROSITE" id="PS50012">
    <property type="entry name" value="RCC1_3"/>
    <property type="match status" value="2"/>
</dbReference>
<evidence type="ECO:0000313" key="4">
    <source>
        <dbReference type="Proteomes" id="UP000479000"/>
    </source>
</evidence>
<name>A0A6H5H0U8_9HEMI</name>
<dbReference type="InterPro" id="IPR051553">
    <property type="entry name" value="Ran_GTPase-activating"/>
</dbReference>
<keyword evidence="2" id="KW-1133">Transmembrane helix</keyword>
<dbReference type="InterPro" id="IPR009091">
    <property type="entry name" value="RCC1/BLIP-II"/>
</dbReference>
<protein>
    <submittedName>
        <fullName evidence="3">Uncharacterized protein</fullName>
    </submittedName>
</protein>
<dbReference type="AlphaFoldDB" id="A0A6H5H0U8"/>
<evidence type="ECO:0000256" key="2">
    <source>
        <dbReference type="SAM" id="Phobius"/>
    </source>
</evidence>
<keyword evidence="2" id="KW-0472">Membrane</keyword>
<dbReference type="Pfam" id="PF13540">
    <property type="entry name" value="RCC1_2"/>
    <property type="match status" value="2"/>
</dbReference>
<sequence>MNRLMQHELHEIKSFTLFDNENGIGLIYVTKDDEVFGVGANGKYNLLGVSGRFYKCERVERPVRIEGLCGLKIVSISMGCTVGAAIDATGTVYSWGKEPYVLDDIRFPSCESSRENRLIASGHSFLALLEEDGHCHISGDHMIWKKREPVVHLSCGHYHMAMLGVSGNVYTWGQNRYGQCGCKLYGGIQDEHTTLTGREFEAIQFFVAFQAQGGDLSILYRTVQDDVYGIGANGYEANILGLTGSLFRTDRVDTPELVIDLSQKDIKTISVGDFIGAALDENHQLYLWGNVAEEGELLPPYRFKAKNCGKQGFAEITCGSRFVAALCRENKVYAWGCLHAGTLYYMKALKMAVHGPVLKIAAGKSHLAILVDNGDVYTFGSNESYQRGEDTTEEKIVSKLPTHRIVKDVFCGLNSTFCLTSKGELWMVGGNPESLGYLSLEKPVLHIKQLEKVTLPGKVIDLSIYWAVVDGKYQTVFVARDSAGRSHRWNDSKCYTEISEKTETLKLELQLELKLKPGRRQSTRSGARKPPPIMSAGSTAGMGERYLFAESCIRGCPSNLLCRRDTVTGGSSGHPFPLRLVSNSDCGAMRYLACPAGPAAPGGRIRMSVCQVLLFAAAPTAAPFCYLGFLNTAASSMRSRRRAAASAMFPRSRS</sequence>
<dbReference type="InterPro" id="IPR000408">
    <property type="entry name" value="Reg_chr_condens"/>
</dbReference>
<dbReference type="Proteomes" id="UP000479000">
    <property type="component" value="Unassembled WGS sequence"/>
</dbReference>
<organism evidence="3 4">
    <name type="scientific">Nesidiocoris tenuis</name>
    <dbReference type="NCBI Taxonomy" id="355587"/>
    <lineage>
        <taxon>Eukaryota</taxon>
        <taxon>Metazoa</taxon>
        <taxon>Ecdysozoa</taxon>
        <taxon>Arthropoda</taxon>
        <taxon>Hexapoda</taxon>
        <taxon>Insecta</taxon>
        <taxon>Pterygota</taxon>
        <taxon>Neoptera</taxon>
        <taxon>Paraneoptera</taxon>
        <taxon>Hemiptera</taxon>
        <taxon>Heteroptera</taxon>
        <taxon>Panheteroptera</taxon>
        <taxon>Cimicomorpha</taxon>
        <taxon>Miridae</taxon>
        <taxon>Dicyphina</taxon>
        <taxon>Nesidiocoris</taxon>
    </lineage>
</organism>
<dbReference type="Gene3D" id="2.130.10.30">
    <property type="entry name" value="Regulator of chromosome condensation 1/beta-lactamase-inhibitor protein II"/>
    <property type="match status" value="3"/>
</dbReference>
<proteinExistence type="predicted"/>
<dbReference type="GO" id="GO:0005737">
    <property type="term" value="C:cytoplasm"/>
    <property type="evidence" value="ECO:0007669"/>
    <property type="project" value="TreeGrafter"/>
</dbReference>
<reference evidence="3 4" key="1">
    <citation type="submission" date="2020-02" db="EMBL/GenBank/DDBJ databases">
        <authorList>
            <person name="Ferguson B K."/>
        </authorList>
    </citation>
    <scope>NUCLEOTIDE SEQUENCE [LARGE SCALE GENOMIC DNA]</scope>
</reference>
<dbReference type="PANTHER" id="PTHR45982:SF1">
    <property type="entry name" value="REGULATOR OF CHROMOSOME CONDENSATION"/>
    <property type="match status" value="1"/>
</dbReference>
<dbReference type="GO" id="GO:0005085">
    <property type="term" value="F:guanyl-nucleotide exchange factor activity"/>
    <property type="evidence" value="ECO:0007669"/>
    <property type="project" value="TreeGrafter"/>
</dbReference>
<evidence type="ECO:0000256" key="1">
    <source>
        <dbReference type="PROSITE-ProRule" id="PRU00235"/>
    </source>
</evidence>
<gene>
    <name evidence="3" type="ORF">NTEN_LOCUS15674</name>
</gene>
<feature type="repeat" description="RCC1" evidence="1">
    <location>
        <begin position="374"/>
        <end position="422"/>
    </location>
</feature>
<dbReference type="PANTHER" id="PTHR45982">
    <property type="entry name" value="REGULATOR OF CHROMOSOME CONDENSATION"/>
    <property type="match status" value="1"/>
</dbReference>
<keyword evidence="2" id="KW-0812">Transmembrane</keyword>
<keyword evidence="4" id="KW-1185">Reference proteome</keyword>
<evidence type="ECO:0000313" key="3">
    <source>
        <dbReference type="EMBL" id="CAB0010642.1"/>
    </source>
</evidence>
<dbReference type="SUPFAM" id="SSF50985">
    <property type="entry name" value="RCC1/BLIP-II"/>
    <property type="match status" value="2"/>
</dbReference>
<dbReference type="EMBL" id="CADCXU010023080">
    <property type="protein sequence ID" value="CAB0010642.1"/>
    <property type="molecule type" value="Genomic_DNA"/>
</dbReference>
<dbReference type="OrthoDB" id="10256179at2759"/>